<evidence type="ECO:0000313" key="1">
    <source>
        <dbReference type="EMBL" id="MBJ7596622.1"/>
    </source>
</evidence>
<dbReference type="PANTHER" id="PTHR12993:SF11">
    <property type="entry name" value="N-ACETYLGLUCOSAMINYL-PHOSPHATIDYLINOSITOL DE-N-ACETYLASE"/>
    <property type="match status" value="1"/>
</dbReference>
<dbReference type="RefSeq" id="WP_338198452.1">
    <property type="nucleotide sequence ID" value="NZ_JAEKNR010000013.1"/>
</dbReference>
<protein>
    <submittedName>
        <fullName evidence="1">PIG-L family deacetylase</fullName>
    </submittedName>
</protein>
<dbReference type="Proteomes" id="UP000612893">
    <property type="component" value="Unassembled WGS sequence"/>
</dbReference>
<accession>A0A934JX93</accession>
<proteinExistence type="predicted"/>
<dbReference type="Gene3D" id="3.40.50.10320">
    <property type="entry name" value="LmbE-like"/>
    <property type="match status" value="1"/>
</dbReference>
<evidence type="ECO:0000313" key="2">
    <source>
        <dbReference type="Proteomes" id="UP000612893"/>
    </source>
</evidence>
<dbReference type="InterPro" id="IPR003737">
    <property type="entry name" value="GlcNAc_PI_deacetylase-related"/>
</dbReference>
<dbReference type="SUPFAM" id="SSF102588">
    <property type="entry name" value="LmbE-like"/>
    <property type="match status" value="1"/>
</dbReference>
<keyword evidence="2" id="KW-1185">Reference proteome</keyword>
<dbReference type="AlphaFoldDB" id="A0A934JX93"/>
<reference evidence="1" key="1">
    <citation type="submission" date="2020-10" db="EMBL/GenBank/DDBJ databases">
        <title>Ca. Dormibacterota MAGs.</title>
        <authorList>
            <person name="Montgomery K."/>
        </authorList>
    </citation>
    <scope>NUCLEOTIDE SEQUENCE [LARGE SCALE GENOMIC DNA]</scope>
    <source>
        <strain evidence="1">SC8812_S17_10</strain>
    </source>
</reference>
<dbReference type="InterPro" id="IPR024078">
    <property type="entry name" value="LmbE-like_dom_sf"/>
</dbReference>
<sequence length="240" mass="25755">MSRRLLLVLAHPDDESMGNGTMVTRHVAAGCEVHLLCATRGGAGWTGRPAGRRPSELTQIRAEELASAASILGLASVDLWDYPDGGVAGCDQDEIVGRIGLAVERLQPDVVVGWGPDGGYGHPDHIAIGACTDRALAGTGRPNYHMAIDHLAVEALARAVRDHGLDLSLRLAAVERVDVILEPSPAELATVERAIAAHHSQRNRFVDFLLSDARWLFWLARSCYVRVDRPLGQPATDLAA</sequence>
<name>A0A934JX93_9BACT</name>
<dbReference type="Pfam" id="PF02585">
    <property type="entry name" value="PIG-L"/>
    <property type="match status" value="1"/>
</dbReference>
<organism evidence="1 2">
    <name type="scientific">Candidatus Nephthysia bennettiae</name>
    <dbReference type="NCBI Taxonomy" id="3127016"/>
    <lineage>
        <taxon>Bacteria</taxon>
        <taxon>Bacillati</taxon>
        <taxon>Candidatus Dormiibacterota</taxon>
        <taxon>Candidatus Dormibacteria</taxon>
        <taxon>Candidatus Dormibacterales</taxon>
        <taxon>Candidatus Dormibacteraceae</taxon>
        <taxon>Candidatus Nephthysia</taxon>
    </lineage>
</organism>
<gene>
    <name evidence="1" type="ORF">JF922_00840</name>
</gene>
<dbReference type="PANTHER" id="PTHR12993">
    <property type="entry name" value="N-ACETYLGLUCOSAMINYL-PHOSPHATIDYLINOSITOL DE-N-ACETYLASE-RELATED"/>
    <property type="match status" value="1"/>
</dbReference>
<dbReference type="EMBL" id="JAEKNR010000013">
    <property type="protein sequence ID" value="MBJ7596622.1"/>
    <property type="molecule type" value="Genomic_DNA"/>
</dbReference>
<comment type="caution">
    <text evidence="1">The sequence shown here is derived from an EMBL/GenBank/DDBJ whole genome shotgun (WGS) entry which is preliminary data.</text>
</comment>